<reference evidence="2 3" key="1">
    <citation type="journal article" date="2015" name="Stand. Genomic Sci.">
        <title>Genomic Encyclopedia of Bacterial and Archaeal Type Strains, Phase III: the genomes of soil and plant-associated and newly described type strains.</title>
        <authorList>
            <person name="Whitman W.B."/>
            <person name="Woyke T."/>
            <person name="Klenk H.P."/>
            <person name="Zhou Y."/>
            <person name="Lilburn T.G."/>
            <person name="Beck B.J."/>
            <person name="De Vos P."/>
            <person name="Vandamme P."/>
            <person name="Eisen J.A."/>
            <person name="Garrity G."/>
            <person name="Hugenholtz P."/>
            <person name="Kyrpides N.C."/>
        </authorList>
    </citation>
    <scope>NUCLEOTIDE SEQUENCE [LARGE SCALE GENOMIC DNA]</scope>
    <source>
        <strain evidence="2 3">CGMCC 1.7271</strain>
    </source>
</reference>
<proteinExistence type="predicted"/>
<dbReference type="Proteomes" id="UP000316167">
    <property type="component" value="Unassembled WGS sequence"/>
</dbReference>
<gene>
    <name evidence="2" type="ORF">IQ13_3088</name>
</gene>
<sequence length="580" mass="64256">MATRLLLLALPAFVLALAAVQFTQHVQTKQQWAQLQTYKQQRSIRCTPDWNALKDFLDEVDIPPVAGAGSYKWKITTQSDSAQFYFNQGINMYYGFHIIEAMASFKKAEKFDPNAAMIHWAKALAYGPNINDVGYAASPDALAAVAKAKELAANCTAVEKGLIAAQTIRYSADSTQTRTHLNQLYADKMKALYQQFSNAADVAALYVDAMMLQHPWDLWLPNGTPKEWTPRIRTVLEKLLTVSPNHPGANHYYIHVMEPSPYFALATASADRLGKLTPALSHMVHMPSHIYLRTGNYSKGANVNEEAVANYNKVVQLFAPAAGADFLYVIHNLHMQTNHALMMGNKKYAVESAAKTAASIPADYLQMEGAMGNLIQYIYYTSVLAHVRFANSSELLAMKTPPAQQVYANVLYHFGRGMAYTQLQQLSDAKREYGLLKALLKDSTLYLPFTPFSPAIDGANVAADLLAGSIALAQNQTVDAITFFKSAVATEEQMVYNEPRDWLLNPKHYLGNAYLKANEYKQAEAVLLADLKNNNKNVWAMAGLLTAYKAQHKTKEAAALELQLKVANKKTDVKITGPVL</sequence>
<dbReference type="EMBL" id="VLLE01000005">
    <property type="protein sequence ID" value="TWI80411.1"/>
    <property type="molecule type" value="Genomic_DNA"/>
</dbReference>
<evidence type="ECO:0000313" key="3">
    <source>
        <dbReference type="Proteomes" id="UP000316167"/>
    </source>
</evidence>
<feature type="chain" id="PRO_5021881911" description="Tetratricopeptide repeat protein" evidence="1">
    <location>
        <begin position="19"/>
        <end position="580"/>
    </location>
</feature>
<dbReference type="PANTHER" id="PTHR45588">
    <property type="entry name" value="TPR DOMAIN-CONTAINING PROTEIN"/>
    <property type="match status" value="1"/>
</dbReference>
<feature type="signal peptide" evidence="1">
    <location>
        <begin position="1"/>
        <end position="18"/>
    </location>
</feature>
<dbReference type="AlphaFoldDB" id="A0A562SGI6"/>
<dbReference type="OrthoDB" id="9778494at2"/>
<organism evidence="2 3">
    <name type="scientific">Lacibacter cauensis</name>
    <dbReference type="NCBI Taxonomy" id="510947"/>
    <lineage>
        <taxon>Bacteria</taxon>
        <taxon>Pseudomonadati</taxon>
        <taxon>Bacteroidota</taxon>
        <taxon>Chitinophagia</taxon>
        <taxon>Chitinophagales</taxon>
        <taxon>Chitinophagaceae</taxon>
        <taxon>Lacibacter</taxon>
    </lineage>
</organism>
<protein>
    <recommendedName>
        <fullName evidence="4">Tetratricopeptide repeat protein</fullName>
    </recommendedName>
</protein>
<accession>A0A562SGI6</accession>
<dbReference type="InterPro" id="IPR011990">
    <property type="entry name" value="TPR-like_helical_dom_sf"/>
</dbReference>
<name>A0A562SGI6_9BACT</name>
<evidence type="ECO:0000313" key="2">
    <source>
        <dbReference type="EMBL" id="TWI80411.1"/>
    </source>
</evidence>
<dbReference type="RefSeq" id="WP_144887315.1">
    <property type="nucleotide sequence ID" value="NZ_VLLE01000005.1"/>
</dbReference>
<keyword evidence="1" id="KW-0732">Signal</keyword>
<dbReference type="PANTHER" id="PTHR45588:SF1">
    <property type="entry name" value="WW DOMAIN-CONTAINING PROTEIN"/>
    <property type="match status" value="1"/>
</dbReference>
<evidence type="ECO:0008006" key="4">
    <source>
        <dbReference type="Google" id="ProtNLM"/>
    </source>
</evidence>
<dbReference type="Gene3D" id="1.25.40.10">
    <property type="entry name" value="Tetratricopeptide repeat domain"/>
    <property type="match status" value="2"/>
</dbReference>
<keyword evidence="3" id="KW-1185">Reference proteome</keyword>
<comment type="caution">
    <text evidence="2">The sequence shown here is derived from an EMBL/GenBank/DDBJ whole genome shotgun (WGS) entry which is preliminary data.</text>
</comment>
<dbReference type="SUPFAM" id="SSF48452">
    <property type="entry name" value="TPR-like"/>
    <property type="match status" value="1"/>
</dbReference>
<evidence type="ECO:0000256" key="1">
    <source>
        <dbReference type="SAM" id="SignalP"/>
    </source>
</evidence>